<dbReference type="Proteomes" id="UP000243459">
    <property type="component" value="Chromosome 3"/>
</dbReference>
<feature type="domain" description="Protein kinase" evidence="2">
    <location>
        <begin position="1"/>
        <end position="155"/>
    </location>
</feature>
<dbReference type="InterPro" id="IPR011009">
    <property type="entry name" value="Kinase-like_dom_sf"/>
</dbReference>
<protein>
    <recommendedName>
        <fullName evidence="2">Protein kinase domain-containing protein</fullName>
    </recommendedName>
</protein>
<dbReference type="Gramene" id="ONK74884">
    <property type="protein sequence ID" value="ONK74884"/>
    <property type="gene ID" value="A4U43_C03F11110"/>
</dbReference>
<dbReference type="SUPFAM" id="SSF56112">
    <property type="entry name" value="Protein kinase-like (PK-like)"/>
    <property type="match status" value="1"/>
</dbReference>
<evidence type="ECO:0000313" key="3">
    <source>
        <dbReference type="EMBL" id="ONK74884.1"/>
    </source>
</evidence>
<dbReference type="InterPro" id="IPR008271">
    <property type="entry name" value="Ser/Thr_kinase_AS"/>
</dbReference>
<dbReference type="EMBL" id="CM007383">
    <property type="protein sequence ID" value="ONK74884.1"/>
    <property type="molecule type" value="Genomic_DNA"/>
</dbReference>
<dbReference type="AlphaFoldDB" id="A0A5P1F9W3"/>
<dbReference type="GO" id="GO:0004672">
    <property type="term" value="F:protein kinase activity"/>
    <property type="evidence" value="ECO:0007669"/>
    <property type="project" value="InterPro"/>
</dbReference>
<dbReference type="PANTHER" id="PTHR48055:SF57">
    <property type="entry name" value="PROTEIN KINASE DOMAIN-CONTAINING PROTEIN"/>
    <property type="match status" value="1"/>
</dbReference>
<sequence length="155" mass="17019">MPKENLDERLYSDTCYLSLHQRLSIMVDVSSAVEYLRHHHPHYVLHCDLKPSNVLLDEEMTAHLLWHLKIAACRCRCLGSQPAALPVQLARWPHAAFYDSAAAGDGCSAVDESCSLEGAFSGDKIVGSRKEAESVGGKGLPFDLNEPPPASSMLF</sequence>
<evidence type="ECO:0000313" key="4">
    <source>
        <dbReference type="Proteomes" id="UP000243459"/>
    </source>
</evidence>
<proteinExistence type="predicted"/>
<dbReference type="GO" id="GO:0005524">
    <property type="term" value="F:ATP binding"/>
    <property type="evidence" value="ECO:0007669"/>
    <property type="project" value="InterPro"/>
</dbReference>
<reference evidence="4" key="1">
    <citation type="journal article" date="2017" name="Nat. Commun.">
        <title>The asparagus genome sheds light on the origin and evolution of a young Y chromosome.</title>
        <authorList>
            <person name="Harkess A."/>
            <person name="Zhou J."/>
            <person name="Xu C."/>
            <person name="Bowers J.E."/>
            <person name="Van der Hulst R."/>
            <person name="Ayyampalayam S."/>
            <person name="Mercati F."/>
            <person name="Riccardi P."/>
            <person name="McKain M.R."/>
            <person name="Kakrana A."/>
            <person name="Tang H."/>
            <person name="Ray J."/>
            <person name="Groenendijk J."/>
            <person name="Arikit S."/>
            <person name="Mathioni S.M."/>
            <person name="Nakano M."/>
            <person name="Shan H."/>
            <person name="Telgmann-Rauber A."/>
            <person name="Kanno A."/>
            <person name="Yue Z."/>
            <person name="Chen H."/>
            <person name="Li W."/>
            <person name="Chen Y."/>
            <person name="Xu X."/>
            <person name="Zhang Y."/>
            <person name="Luo S."/>
            <person name="Chen H."/>
            <person name="Gao J."/>
            <person name="Mao Z."/>
            <person name="Pires J.C."/>
            <person name="Luo M."/>
            <person name="Kudrna D."/>
            <person name="Wing R.A."/>
            <person name="Meyers B.C."/>
            <person name="Yi K."/>
            <person name="Kong H."/>
            <person name="Lavrijsen P."/>
            <person name="Sunseri F."/>
            <person name="Falavigna A."/>
            <person name="Ye Y."/>
            <person name="Leebens-Mack J.H."/>
            <person name="Chen G."/>
        </authorList>
    </citation>
    <scope>NUCLEOTIDE SEQUENCE [LARGE SCALE GENOMIC DNA]</scope>
    <source>
        <strain evidence="4">cv. DH0086</strain>
    </source>
</reference>
<dbReference type="PROSITE" id="PS00108">
    <property type="entry name" value="PROTEIN_KINASE_ST"/>
    <property type="match status" value="1"/>
</dbReference>
<organism evidence="3 4">
    <name type="scientific">Asparagus officinalis</name>
    <name type="common">Garden asparagus</name>
    <dbReference type="NCBI Taxonomy" id="4686"/>
    <lineage>
        <taxon>Eukaryota</taxon>
        <taxon>Viridiplantae</taxon>
        <taxon>Streptophyta</taxon>
        <taxon>Embryophyta</taxon>
        <taxon>Tracheophyta</taxon>
        <taxon>Spermatophyta</taxon>
        <taxon>Magnoliopsida</taxon>
        <taxon>Liliopsida</taxon>
        <taxon>Asparagales</taxon>
        <taxon>Asparagaceae</taxon>
        <taxon>Asparagoideae</taxon>
        <taxon>Asparagus</taxon>
    </lineage>
</organism>
<gene>
    <name evidence="3" type="ORF">A4U43_C03F11110</name>
</gene>
<feature type="compositionally biased region" description="Pro residues" evidence="1">
    <location>
        <begin position="146"/>
        <end position="155"/>
    </location>
</feature>
<evidence type="ECO:0000256" key="1">
    <source>
        <dbReference type="SAM" id="MobiDB-lite"/>
    </source>
</evidence>
<dbReference type="PANTHER" id="PTHR48055">
    <property type="entry name" value="LEUCINE-RICH REPEAT RECEPTOR PROTEIN KINASE EMS1"/>
    <property type="match status" value="1"/>
</dbReference>
<dbReference type="PROSITE" id="PS50011">
    <property type="entry name" value="PROTEIN_KINASE_DOM"/>
    <property type="match status" value="1"/>
</dbReference>
<dbReference type="InterPro" id="IPR000719">
    <property type="entry name" value="Prot_kinase_dom"/>
</dbReference>
<accession>A0A5P1F9W3</accession>
<dbReference type="InterPro" id="IPR051564">
    <property type="entry name" value="LRR_receptor-like_kinase"/>
</dbReference>
<evidence type="ECO:0000259" key="2">
    <source>
        <dbReference type="PROSITE" id="PS50011"/>
    </source>
</evidence>
<keyword evidence="4" id="KW-1185">Reference proteome</keyword>
<name>A0A5P1F9W3_ASPOF</name>
<feature type="region of interest" description="Disordered" evidence="1">
    <location>
        <begin position="134"/>
        <end position="155"/>
    </location>
</feature>
<dbReference type="GO" id="GO:0016020">
    <property type="term" value="C:membrane"/>
    <property type="evidence" value="ECO:0007669"/>
    <property type="project" value="TreeGrafter"/>
</dbReference>
<dbReference type="Gene3D" id="1.10.510.10">
    <property type="entry name" value="Transferase(Phosphotransferase) domain 1"/>
    <property type="match status" value="1"/>
</dbReference>